<feature type="compositionally biased region" description="Polar residues" evidence="1">
    <location>
        <begin position="8"/>
        <end position="24"/>
    </location>
</feature>
<dbReference type="Proteomes" id="UP000247409">
    <property type="component" value="Unassembled WGS sequence"/>
</dbReference>
<feature type="region of interest" description="Disordered" evidence="1">
    <location>
        <begin position="1"/>
        <end position="29"/>
    </location>
</feature>
<protein>
    <submittedName>
        <fullName evidence="2">Uncharacterized protein</fullName>
    </submittedName>
</protein>
<comment type="caution">
    <text evidence="2">The sequence shown here is derived from an EMBL/GenBank/DDBJ whole genome shotgun (WGS) entry which is preliminary data.</text>
</comment>
<organism evidence="2 3">
    <name type="scientific">Gracilariopsis chorda</name>
    <dbReference type="NCBI Taxonomy" id="448386"/>
    <lineage>
        <taxon>Eukaryota</taxon>
        <taxon>Rhodophyta</taxon>
        <taxon>Florideophyceae</taxon>
        <taxon>Rhodymeniophycidae</taxon>
        <taxon>Gracilariales</taxon>
        <taxon>Gracilariaceae</taxon>
        <taxon>Gracilariopsis</taxon>
    </lineage>
</organism>
<dbReference type="AlphaFoldDB" id="A0A2V3IGT6"/>
<proteinExistence type="predicted"/>
<name>A0A2V3IGT6_9FLOR</name>
<evidence type="ECO:0000313" key="2">
    <source>
        <dbReference type="EMBL" id="PXF40360.1"/>
    </source>
</evidence>
<keyword evidence="3" id="KW-1185">Reference proteome</keyword>
<gene>
    <name evidence="2" type="ORF">BWQ96_09938</name>
</gene>
<evidence type="ECO:0000313" key="3">
    <source>
        <dbReference type="Proteomes" id="UP000247409"/>
    </source>
</evidence>
<evidence type="ECO:0000256" key="1">
    <source>
        <dbReference type="SAM" id="MobiDB-lite"/>
    </source>
</evidence>
<dbReference type="EMBL" id="NBIV01000306">
    <property type="protein sequence ID" value="PXF40360.1"/>
    <property type="molecule type" value="Genomic_DNA"/>
</dbReference>
<accession>A0A2V3IGT6</accession>
<sequence length="150" mass="16824">MPQRTRRSNGTPALRTSQQQSQAGDTCLTYSPPDPLSYLSLPSLSATDLISLPVRELRECFQSAPEDAKAKFGEINRSDKSKLLQVIFEIRDDLKEAERQNNPTAEEWHARLLSLSHREITAMSRSNLPELSSMMKTALKGDHCLEPAEV</sequence>
<reference evidence="2 3" key="1">
    <citation type="journal article" date="2018" name="Mol. Biol. Evol.">
        <title>Analysis of the draft genome of the red seaweed Gracilariopsis chorda provides insights into genome size evolution in Rhodophyta.</title>
        <authorList>
            <person name="Lee J."/>
            <person name="Yang E.C."/>
            <person name="Graf L."/>
            <person name="Yang J.H."/>
            <person name="Qiu H."/>
            <person name="Zel Zion U."/>
            <person name="Chan C.X."/>
            <person name="Stephens T.G."/>
            <person name="Weber A.P.M."/>
            <person name="Boo G.H."/>
            <person name="Boo S.M."/>
            <person name="Kim K.M."/>
            <person name="Shin Y."/>
            <person name="Jung M."/>
            <person name="Lee S.J."/>
            <person name="Yim H.S."/>
            <person name="Lee J.H."/>
            <person name="Bhattacharya D."/>
            <person name="Yoon H.S."/>
        </authorList>
    </citation>
    <scope>NUCLEOTIDE SEQUENCE [LARGE SCALE GENOMIC DNA]</scope>
    <source>
        <strain evidence="2 3">SKKU-2015</strain>
        <tissue evidence="2">Whole body</tissue>
    </source>
</reference>